<dbReference type="InterPro" id="IPR036764">
    <property type="entry name" value="Peptidase_Prp_sf"/>
</dbReference>
<evidence type="ECO:0000256" key="6">
    <source>
        <dbReference type="ARBA" id="ARBA00044538"/>
    </source>
</evidence>
<dbReference type="EMBL" id="JAGFNZ010000004">
    <property type="protein sequence ID" value="MBW7573475.1"/>
    <property type="molecule type" value="Genomic_DNA"/>
</dbReference>
<name>A0ABS7DQB4_9FIRM</name>
<evidence type="ECO:0000256" key="1">
    <source>
        <dbReference type="ARBA" id="ARBA00022517"/>
    </source>
</evidence>
<dbReference type="GO" id="GO:0008233">
    <property type="term" value="F:peptidase activity"/>
    <property type="evidence" value="ECO:0007669"/>
    <property type="project" value="UniProtKB-KW"/>
</dbReference>
<evidence type="ECO:0000313" key="8">
    <source>
        <dbReference type="Proteomes" id="UP000719942"/>
    </source>
</evidence>
<evidence type="ECO:0000256" key="2">
    <source>
        <dbReference type="ARBA" id="ARBA00022670"/>
    </source>
</evidence>
<dbReference type="CDD" id="cd16332">
    <property type="entry name" value="Prp-like"/>
    <property type="match status" value="1"/>
</dbReference>
<protein>
    <recommendedName>
        <fullName evidence="6">Ribosomal processing cysteine protease Prp</fullName>
    </recommendedName>
</protein>
<dbReference type="InterPro" id="IPR007422">
    <property type="entry name" value="Peptidase_Prp"/>
</dbReference>
<accession>A0ABS7DQB4</accession>
<comment type="similarity">
    <text evidence="5">Belongs to the Prp family.</text>
</comment>
<keyword evidence="4" id="KW-0788">Thiol protease</keyword>
<reference evidence="7 8" key="1">
    <citation type="submission" date="2021-03" db="EMBL/GenBank/DDBJ databases">
        <title>Caproiciproducens sp. nov. isolated from feces of cow.</title>
        <authorList>
            <person name="Choi J.-Y."/>
        </authorList>
    </citation>
    <scope>NUCLEOTIDE SEQUENCE [LARGE SCALE GENOMIC DNA]</scope>
    <source>
        <strain evidence="7 8">AGMB10547</strain>
    </source>
</reference>
<dbReference type="GO" id="GO:0006508">
    <property type="term" value="P:proteolysis"/>
    <property type="evidence" value="ECO:0007669"/>
    <property type="project" value="UniProtKB-KW"/>
</dbReference>
<dbReference type="SUPFAM" id="SSF118010">
    <property type="entry name" value="TM1457-like"/>
    <property type="match status" value="1"/>
</dbReference>
<evidence type="ECO:0000256" key="3">
    <source>
        <dbReference type="ARBA" id="ARBA00022801"/>
    </source>
</evidence>
<dbReference type="PANTHER" id="PTHR39178">
    <property type="entry name" value="HYPOTHETICAL RIBOSOME-ASSOCIATED PROTEIN"/>
    <property type="match status" value="1"/>
</dbReference>
<sequence length="104" mass="11407">MICAEFFTRPDGSLLGFSLSGHNGEAGRDIICAAVSSAAYMTANTITEIVRANAQITVEDGYMLVRISLNEAKDCRSILAGFKLHMLELEEQYPQNINVSYTEV</sequence>
<dbReference type="PANTHER" id="PTHR39178:SF1">
    <property type="entry name" value="RIBOSOMAL-PROCESSING CYSTEINE PROTEASE PRP"/>
    <property type="match status" value="1"/>
</dbReference>
<proteinExistence type="inferred from homology"/>
<keyword evidence="2 7" id="KW-0645">Protease</keyword>
<keyword evidence="1" id="KW-0690">Ribosome biogenesis</keyword>
<keyword evidence="3" id="KW-0378">Hydrolase</keyword>
<evidence type="ECO:0000256" key="4">
    <source>
        <dbReference type="ARBA" id="ARBA00022807"/>
    </source>
</evidence>
<evidence type="ECO:0000313" key="7">
    <source>
        <dbReference type="EMBL" id="MBW7573475.1"/>
    </source>
</evidence>
<comment type="caution">
    <text evidence="7">The sequence shown here is derived from an EMBL/GenBank/DDBJ whole genome shotgun (WGS) entry which is preliminary data.</text>
</comment>
<dbReference type="Gene3D" id="3.30.70.1490">
    <property type="entry name" value="Cysteine protease Prp"/>
    <property type="match status" value="1"/>
</dbReference>
<dbReference type="RefSeq" id="WP_219965868.1">
    <property type="nucleotide sequence ID" value="NZ_JAGFNZ010000004.1"/>
</dbReference>
<gene>
    <name evidence="7" type="ORF">J5W02_11705</name>
</gene>
<dbReference type="Pfam" id="PF04327">
    <property type="entry name" value="Peptidase_Prp"/>
    <property type="match status" value="1"/>
</dbReference>
<dbReference type="Proteomes" id="UP000719942">
    <property type="component" value="Unassembled WGS sequence"/>
</dbReference>
<evidence type="ECO:0000256" key="5">
    <source>
        <dbReference type="ARBA" id="ARBA00044503"/>
    </source>
</evidence>
<organism evidence="7 8">
    <name type="scientific">Caproiciproducens faecalis</name>
    <dbReference type="NCBI Taxonomy" id="2820301"/>
    <lineage>
        <taxon>Bacteria</taxon>
        <taxon>Bacillati</taxon>
        <taxon>Bacillota</taxon>
        <taxon>Clostridia</taxon>
        <taxon>Eubacteriales</taxon>
        <taxon>Acutalibacteraceae</taxon>
        <taxon>Caproiciproducens</taxon>
    </lineage>
</organism>
<keyword evidence="8" id="KW-1185">Reference proteome</keyword>